<feature type="domain" description="AAA" evidence="21">
    <location>
        <begin position="547"/>
        <end position="679"/>
    </location>
</feature>
<dbReference type="SUPFAM" id="SSF52540">
    <property type="entry name" value="P-loop containing nucleoside triphosphate hydrolases"/>
    <property type="match status" value="1"/>
</dbReference>
<evidence type="ECO:0000256" key="8">
    <source>
        <dbReference type="ARBA" id="ARBA00022777"/>
    </source>
</evidence>
<evidence type="ECO:0000259" key="21">
    <source>
        <dbReference type="Pfam" id="PF13614"/>
    </source>
</evidence>
<keyword evidence="6 19" id="KW-0812">Transmembrane</keyword>
<evidence type="ECO:0000259" key="22">
    <source>
        <dbReference type="Pfam" id="PF13807"/>
    </source>
</evidence>
<feature type="domain" description="Tyrosine-protein kinase G-rich" evidence="22">
    <location>
        <begin position="389"/>
        <end position="469"/>
    </location>
</feature>
<evidence type="ECO:0000256" key="7">
    <source>
        <dbReference type="ARBA" id="ARBA00022741"/>
    </source>
</evidence>
<comment type="similarity">
    <text evidence="2">Belongs to the etk/wzc family.</text>
</comment>
<dbReference type="InterPro" id="IPR050445">
    <property type="entry name" value="Bact_polysacc_biosynth/exp"/>
</dbReference>
<accession>A0A4Y8MU83</accession>
<evidence type="ECO:0000256" key="1">
    <source>
        <dbReference type="ARBA" id="ARBA00004429"/>
    </source>
</evidence>
<dbReference type="InterPro" id="IPR025669">
    <property type="entry name" value="AAA_dom"/>
</dbReference>
<organism evidence="23 24">
    <name type="scientific">Paraburkholderia dipogonis</name>
    <dbReference type="NCBI Taxonomy" id="1211383"/>
    <lineage>
        <taxon>Bacteria</taxon>
        <taxon>Pseudomonadati</taxon>
        <taxon>Pseudomonadota</taxon>
        <taxon>Betaproteobacteria</taxon>
        <taxon>Burkholderiales</taxon>
        <taxon>Burkholderiaceae</taxon>
        <taxon>Paraburkholderia</taxon>
    </lineage>
</organism>
<dbReference type="Pfam" id="PF23607">
    <property type="entry name" value="WZC_N"/>
    <property type="match status" value="1"/>
</dbReference>
<comment type="subcellular location">
    <subcellularLocation>
        <location evidence="1">Cell inner membrane</location>
        <topology evidence="1">Multi-pass membrane protein</topology>
    </subcellularLocation>
</comment>
<dbReference type="Pfam" id="PF02706">
    <property type="entry name" value="Wzz"/>
    <property type="match status" value="1"/>
</dbReference>
<dbReference type="AlphaFoldDB" id="A0A4Y8MU83"/>
<keyword evidence="10 19" id="KW-1133">Transmembrane helix</keyword>
<feature type="transmembrane region" description="Helical" evidence="19">
    <location>
        <begin position="448"/>
        <end position="467"/>
    </location>
</feature>
<dbReference type="PANTHER" id="PTHR32309:SF32">
    <property type="entry name" value="TYROSINE-PROTEIN KINASE ETK-RELATED"/>
    <property type="match status" value="1"/>
</dbReference>
<reference evidence="23 24" key="1">
    <citation type="submission" date="2019-03" db="EMBL/GenBank/DDBJ databases">
        <title>Complete Genome Sequence of Paraburkholderia dipogonis ICMP 19430T, a Nitrogen-fixing Symbiont of the South African Invasive Legume Dipogon lignosus in New Zealand.</title>
        <authorList>
            <person name="De Meyer S.E."/>
        </authorList>
    </citation>
    <scope>NUCLEOTIDE SEQUENCE [LARGE SCALE GENOMIC DNA]</scope>
    <source>
        <strain evidence="23 24">ICMP 19430</strain>
    </source>
</reference>
<evidence type="ECO:0000256" key="3">
    <source>
        <dbReference type="ARBA" id="ARBA00022475"/>
    </source>
</evidence>
<gene>
    <name evidence="23" type="ORF">E2553_29810</name>
</gene>
<keyword evidence="18" id="KW-0175">Coiled coil</keyword>
<evidence type="ECO:0000256" key="16">
    <source>
        <dbReference type="ARBA" id="ARBA00067833"/>
    </source>
</evidence>
<dbReference type="RefSeq" id="WP_134463457.1">
    <property type="nucleotide sequence ID" value="NZ_JBHMFL010000069.1"/>
</dbReference>
<evidence type="ECO:0000259" key="20">
    <source>
        <dbReference type="Pfam" id="PF02706"/>
    </source>
</evidence>
<dbReference type="InterPro" id="IPR032807">
    <property type="entry name" value="GNVR"/>
</dbReference>
<keyword evidence="5 23" id="KW-0808">Transferase</keyword>
<dbReference type="InterPro" id="IPR005702">
    <property type="entry name" value="Wzc-like_C"/>
</dbReference>
<dbReference type="InterPro" id="IPR027417">
    <property type="entry name" value="P-loop_NTPase"/>
</dbReference>
<keyword evidence="7" id="KW-0547">Nucleotide-binding</keyword>
<comment type="catalytic activity">
    <reaction evidence="14">
        <text>L-tyrosyl-[protein] + ATP = O-phospho-L-tyrosyl-[protein] + ADP + H(+)</text>
        <dbReference type="Rhea" id="RHEA:10596"/>
        <dbReference type="Rhea" id="RHEA-COMP:10136"/>
        <dbReference type="Rhea" id="RHEA-COMP:20101"/>
        <dbReference type="ChEBI" id="CHEBI:15378"/>
        <dbReference type="ChEBI" id="CHEBI:30616"/>
        <dbReference type="ChEBI" id="CHEBI:46858"/>
        <dbReference type="ChEBI" id="CHEBI:61978"/>
        <dbReference type="ChEBI" id="CHEBI:456216"/>
    </reaction>
</comment>
<dbReference type="NCBIfam" id="TIGR01005">
    <property type="entry name" value="eps_transp_fam"/>
    <property type="match status" value="1"/>
</dbReference>
<evidence type="ECO:0000256" key="2">
    <source>
        <dbReference type="ARBA" id="ARBA00008883"/>
    </source>
</evidence>
<evidence type="ECO:0000313" key="23">
    <source>
        <dbReference type="EMBL" id="TFE40905.1"/>
    </source>
</evidence>
<dbReference type="Proteomes" id="UP000297385">
    <property type="component" value="Unassembled WGS sequence"/>
</dbReference>
<evidence type="ECO:0000313" key="24">
    <source>
        <dbReference type="Proteomes" id="UP000297385"/>
    </source>
</evidence>
<dbReference type="GeneID" id="97310178"/>
<comment type="function">
    <text evidence="15">Probably involved in polymerization and/or export of exopolysaccharide EPS I which functions as a virulence factor. May be involved in an ATP-dependent process in the pathway for EPS I production, possibly export of the trimeric repeat units across the inner membrane or their polymerization.</text>
</comment>
<evidence type="ECO:0000256" key="18">
    <source>
        <dbReference type="SAM" id="Coils"/>
    </source>
</evidence>
<dbReference type="NCBIfam" id="TIGR01007">
    <property type="entry name" value="eps_fam"/>
    <property type="match status" value="1"/>
</dbReference>
<evidence type="ECO:0000256" key="9">
    <source>
        <dbReference type="ARBA" id="ARBA00022840"/>
    </source>
</evidence>
<keyword evidence="11 19" id="KW-0472">Membrane</keyword>
<evidence type="ECO:0000256" key="15">
    <source>
        <dbReference type="ARBA" id="ARBA00054296"/>
    </source>
</evidence>
<proteinExistence type="inferred from homology"/>
<dbReference type="CDD" id="cd05387">
    <property type="entry name" value="BY-kinase"/>
    <property type="match status" value="1"/>
</dbReference>
<dbReference type="Pfam" id="PF13614">
    <property type="entry name" value="AAA_31"/>
    <property type="match status" value="1"/>
</dbReference>
<dbReference type="EMBL" id="SNVI01000002">
    <property type="protein sequence ID" value="TFE40905.1"/>
    <property type="molecule type" value="Genomic_DNA"/>
</dbReference>
<dbReference type="InterPro" id="IPR003856">
    <property type="entry name" value="LPS_length_determ_N"/>
</dbReference>
<keyword evidence="13" id="KW-0270">Exopolysaccharide synthesis</keyword>
<dbReference type="GO" id="GO:0005886">
    <property type="term" value="C:plasma membrane"/>
    <property type="evidence" value="ECO:0007669"/>
    <property type="project" value="UniProtKB-SubCell"/>
</dbReference>
<evidence type="ECO:0000256" key="19">
    <source>
        <dbReference type="SAM" id="Phobius"/>
    </source>
</evidence>
<keyword evidence="12" id="KW-0829">Tyrosine-protein kinase</keyword>
<evidence type="ECO:0000256" key="12">
    <source>
        <dbReference type="ARBA" id="ARBA00023137"/>
    </source>
</evidence>
<keyword evidence="8 23" id="KW-0418">Kinase</keyword>
<evidence type="ECO:0000256" key="5">
    <source>
        <dbReference type="ARBA" id="ARBA00022679"/>
    </source>
</evidence>
<feature type="domain" description="Polysaccharide chain length determinant N-terminal" evidence="20">
    <location>
        <begin position="16"/>
        <end position="110"/>
    </location>
</feature>
<evidence type="ECO:0000256" key="13">
    <source>
        <dbReference type="ARBA" id="ARBA00023169"/>
    </source>
</evidence>
<evidence type="ECO:0000256" key="6">
    <source>
        <dbReference type="ARBA" id="ARBA00022692"/>
    </source>
</evidence>
<dbReference type="PANTHER" id="PTHR32309">
    <property type="entry name" value="TYROSINE-PROTEIN KINASE"/>
    <property type="match status" value="1"/>
</dbReference>
<name>A0A4Y8MU83_9BURK</name>
<protein>
    <recommendedName>
        <fullName evidence="16">Putative tyrosine-protein kinase EpsB</fullName>
    </recommendedName>
    <alternativeName>
        <fullName evidence="17">EPS I polysaccharide export protein EpsB</fullName>
    </alternativeName>
</protein>
<evidence type="ECO:0000256" key="11">
    <source>
        <dbReference type="ARBA" id="ARBA00023136"/>
    </source>
</evidence>
<dbReference type="GO" id="GO:0000271">
    <property type="term" value="P:polysaccharide biosynthetic process"/>
    <property type="evidence" value="ECO:0007669"/>
    <property type="project" value="UniProtKB-KW"/>
</dbReference>
<dbReference type="GO" id="GO:0005524">
    <property type="term" value="F:ATP binding"/>
    <property type="evidence" value="ECO:0007669"/>
    <property type="project" value="UniProtKB-KW"/>
</dbReference>
<feature type="coiled-coil region" evidence="18">
    <location>
        <begin position="277"/>
        <end position="318"/>
    </location>
</feature>
<dbReference type="GO" id="GO:0004713">
    <property type="term" value="F:protein tyrosine kinase activity"/>
    <property type="evidence" value="ECO:0007669"/>
    <property type="project" value="UniProtKB-KW"/>
</dbReference>
<evidence type="ECO:0000256" key="14">
    <source>
        <dbReference type="ARBA" id="ARBA00053015"/>
    </source>
</evidence>
<comment type="caution">
    <text evidence="23">The sequence shown here is derived from an EMBL/GenBank/DDBJ whole genome shotgun (WGS) entry which is preliminary data.</text>
</comment>
<dbReference type="FunFam" id="3.40.50.300:FF:000527">
    <property type="entry name" value="Tyrosine-protein kinase etk"/>
    <property type="match status" value="1"/>
</dbReference>
<keyword evidence="9" id="KW-0067">ATP-binding</keyword>
<dbReference type="Gene3D" id="3.40.50.300">
    <property type="entry name" value="P-loop containing nucleotide triphosphate hydrolases"/>
    <property type="match status" value="1"/>
</dbReference>
<dbReference type="GO" id="GO:0042802">
    <property type="term" value="F:identical protein binding"/>
    <property type="evidence" value="ECO:0007669"/>
    <property type="project" value="UniProtKB-ARBA"/>
</dbReference>
<evidence type="ECO:0000256" key="17">
    <source>
        <dbReference type="ARBA" id="ARBA00081049"/>
    </source>
</evidence>
<evidence type="ECO:0000256" key="10">
    <source>
        <dbReference type="ARBA" id="ARBA00022989"/>
    </source>
</evidence>
<dbReference type="Pfam" id="PF13807">
    <property type="entry name" value="GNVR"/>
    <property type="match status" value="1"/>
</dbReference>
<sequence>MKPLQSPENEASKYIDEIDLIGLLDVVVEYRWAILKSCLACLLLAAAFAFLLPPRYQADISVQVEDGGGAAAGQGLLGDVSSLFDFNSPTSAEQQIMASRLVVTSVVDELHSYIVVHPCRFPLIGDFVSRFNDSTVRPGIYGIGGWAWGKESAEIVRFDVPKRVEGDQFTLTVFPGGRYRFSGWDLDEPGFGRVGETEQFRTSHGVITLLVKSLNAEPGTKFKLSRKSRIDAITDMQSGLDIQEKIKSSGVLIASLKGTEPAMLRDQMQAVGRYYVKQNVERKAAEAAQSLAFLNTQVPVLKKQLEDAEARYTEFRNKQHSVDLSEEAKIALQQTADGKTRMLELQQKRDELVSRFTGSHPDVIALNAQITTLRAQQSVFDLQFKRLPDVQQEAVRLMLEVKIDTDLYTALLNNVQQLKLIKAGKTGSVRIVDTPVLPESVFFPNRPVTIAVGAFVGLLLGLIFAFIHNFLFAGVAEAAEIERHVGLHVFATIPETCVQQRFDRETTGDVARVRLLVKDAPREPAVESLRSLRTALQFAMLNATNNVILISGPTPGVGKSFVSANFAALLATSGKRVLVIDGDLRRGCLHQYFGRQREQGLTDVITGKASFDRVVHRNVIPNLDFIATGPLPTDAAEVLTHECVGRLLADSAHKYDVVLVDSPPVLVVTDAVVLADHCATVLIVARAGRTRVAELAESVKLFARAGIAVTGVLLNGLDPKSGRRAYGRKNGDYRYVQYSYEEPRPARASRWRRLITRLGRGR</sequence>
<evidence type="ECO:0000256" key="4">
    <source>
        <dbReference type="ARBA" id="ARBA00022519"/>
    </source>
</evidence>
<keyword evidence="4" id="KW-0997">Cell inner membrane</keyword>
<dbReference type="InterPro" id="IPR005700">
    <property type="entry name" value="EPS_ExoP-like"/>
</dbReference>
<keyword evidence="3" id="KW-1003">Cell membrane</keyword>